<dbReference type="OrthoDB" id="7405484at2"/>
<dbReference type="Proteomes" id="UP000315673">
    <property type="component" value="Chromosome"/>
</dbReference>
<keyword evidence="2" id="KW-1185">Reference proteome</keyword>
<protein>
    <submittedName>
        <fullName evidence="1">DUF3617 domain-containing protein</fullName>
    </submittedName>
</protein>
<dbReference type="Pfam" id="PF12276">
    <property type="entry name" value="DUF3617"/>
    <property type="match status" value="1"/>
</dbReference>
<gene>
    <name evidence="1" type="ORF">FPZ24_03895</name>
</gene>
<proteinExistence type="predicted"/>
<reference evidence="1 2" key="1">
    <citation type="submission" date="2019-07" db="EMBL/GenBank/DDBJ databases">
        <title>Full genome sequence of Sphingomonas sp. 4R-6-7(HKS19).</title>
        <authorList>
            <person name="Im W.-T."/>
        </authorList>
    </citation>
    <scope>NUCLEOTIDE SEQUENCE [LARGE SCALE GENOMIC DNA]</scope>
    <source>
        <strain evidence="1 2">HKS19</strain>
    </source>
</reference>
<sequence>MNACPVSGSARLVRIWIAIVGEYGMLDANPQQSGNGRPVHFSGPFRGSPTMRRFLLITALVPLAACNAGGPTVSATNASEAEVKAKVAAATGGADMISPGRWEGTMTISDMKMPKLPADQQAKLASRIGGKQPIVSCVTEEEVKAKRAFFTGDKSGDKSCTYSRFTMGGGKIDAAMTCKNEGGNMNATMTGTFSSDAYHMEMASNTDSSSPYAAMSMKMTVDAKRTGACRGTEDKE</sequence>
<evidence type="ECO:0000313" key="2">
    <source>
        <dbReference type="Proteomes" id="UP000315673"/>
    </source>
</evidence>
<organism evidence="1 2">
    <name type="scientific">Sphingomonas panacisoli</name>
    <dbReference type="NCBI Taxonomy" id="1813879"/>
    <lineage>
        <taxon>Bacteria</taxon>
        <taxon>Pseudomonadati</taxon>
        <taxon>Pseudomonadota</taxon>
        <taxon>Alphaproteobacteria</taxon>
        <taxon>Sphingomonadales</taxon>
        <taxon>Sphingomonadaceae</taxon>
        <taxon>Sphingomonas</taxon>
    </lineage>
</organism>
<name>A0A5B8LG32_9SPHN</name>
<dbReference type="InterPro" id="IPR022061">
    <property type="entry name" value="DUF3617"/>
</dbReference>
<dbReference type="AlphaFoldDB" id="A0A5B8LG32"/>
<evidence type="ECO:0000313" key="1">
    <source>
        <dbReference type="EMBL" id="QDZ06725.1"/>
    </source>
</evidence>
<dbReference type="KEGG" id="spai:FPZ24_03895"/>
<accession>A0A5B8LG32</accession>
<dbReference type="EMBL" id="CP042306">
    <property type="protein sequence ID" value="QDZ06725.1"/>
    <property type="molecule type" value="Genomic_DNA"/>
</dbReference>